<evidence type="ECO:0000256" key="1">
    <source>
        <dbReference type="ARBA" id="ARBA00004651"/>
    </source>
</evidence>
<dbReference type="AlphaFoldDB" id="A0A1J5SAD9"/>
<dbReference type="Pfam" id="PF00482">
    <property type="entry name" value="T2SSF"/>
    <property type="match status" value="1"/>
</dbReference>
<evidence type="ECO:0000256" key="4">
    <source>
        <dbReference type="ARBA" id="ARBA00022989"/>
    </source>
</evidence>
<proteinExistence type="predicted"/>
<dbReference type="PANTHER" id="PTHR35007:SF2">
    <property type="entry name" value="PILUS ASSEMBLE PROTEIN"/>
    <property type="match status" value="1"/>
</dbReference>
<dbReference type="Gene3D" id="1.20.81.30">
    <property type="entry name" value="Type II secretion system (T2SS), domain F"/>
    <property type="match status" value="1"/>
</dbReference>
<gene>
    <name evidence="8" type="ORF">GALL_192160</name>
</gene>
<keyword evidence="4 6" id="KW-1133">Transmembrane helix</keyword>
<keyword evidence="3 6" id="KW-0812">Transmembrane</keyword>
<comment type="subcellular location">
    <subcellularLocation>
        <location evidence="1">Cell membrane</location>
        <topology evidence="1">Multi-pass membrane protein</topology>
    </subcellularLocation>
</comment>
<dbReference type="GO" id="GO:0005886">
    <property type="term" value="C:plasma membrane"/>
    <property type="evidence" value="ECO:0007669"/>
    <property type="project" value="UniProtKB-SubCell"/>
</dbReference>
<protein>
    <submittedName>
        <fullName evidence="8">Bacterial type II secretion system protein F domain protein</fullName>
    </submittedName>
</protein>
<evidence type="ECO:0000256" key="6">
    <source>
        <dbReference type="SAM" id="Phobius"/>
    </source>
</evidence>
<accession>A0A1J5SAD9</accession>
<feature type="transmembrane region" description="Helical" evidence="6">
    <location>
        <begin position="93"/>
        <end position="121"/>
    </location>
</feature>
<feature type="transmembrane region" description="Helical" evidence="6">
    <location>
        <begin position="281"/>
        <end position="303"/>
    </location>
</feature>
<organism evidence="8">
    <name type="scientific">mine drainage metagenome</name>
    <dbReference type="NCBI Taxonomy" id="410659"/>
    <lineage>
        <taxon>unclassified sequences</taxon>
        <taxon>metagenomes</taxon>
        <taxon>ecological metagenomes</taxon>
    </lineage>
</organism>
<evidence type="ECO:0000313" key="8">
    <source>
        <dbReference type="EMBL" id="OIQ98715.1"/>
    </source>
</evidence>
<feature type="transmembrane region" description="Helical" evidence="6">
    <location>
        <begin position="133"/>
        <end position="153"/>
    </location>
</feature>
<dbReference type="PANTHER" id="PTHR35007">
    <property type="entry name" value="INTEGRAL MEMBRANE PROTEIN-RELATED"/>
    <property type="match status" value="1"/>
</dbReference>
<dbReference type="InterPro" id="IPR042094">
    <property type="entry name" value="T2SS_GspF_sf"/>
</dbReference>
<comment type="caution">
    <text evidence="8">The sequence shown here is derived from an EMBL/GenBank/DDBJ whole genome shotgun (WGS) entry which is preliminary data.</text>
</comment>
<dbReference type="InterPro" id="IPR018076">
    <property type="entry name" value="T2SS_GspF_dom"/>
</dbReference>
<evidence type="ECO:0000259" key="7">
    <source>
        <dbReference type="Pfam" id="PF00482"/>
    </source>
</evidence>
<dbReference type="EMBL" id="MLJW01000115">
    <property type="protein sequence ID" value="OIQ98715.1"/>
    <property type="molecule type" value="Genomic_DNA"/>
</dbReference>
<keyword evidence="5 6" id="KW-0472">Membrane</keyword>
<evidence type="ECO:0000256" key="5">
    <source>
        <dbReference type="ARBA" id="ARBA00023136"/>
    </source>
</evidence>
<evidence type="ECO:0000256" key="2">
    <source>
        <dbReference type="ARBA" id="ARBA00022475"/>
    </source>
</evidence>
<feature type="transmembrane region" description="Helical" evidence="6">
    <location>
        <begin position="12"/>
        <end position="35"/>
    </location>
</feature>
<sequence length="310" mass="34492">MTEYFPEGQLPLTLILALATGLSAALIAGLFARAVAAIPEEQREFKDSPPLAFRLVWWPIQWISHYLGPIIFRRTHHKLLAQLRKAGLDYSISPVQFIAARSVCALILVTVGLWVLASFAAPESGTDGVGARAYFQVIAMSALFGWLYPAIWLKDRLALRRRELLKTLPFYLDIITLCVEAGLNVQGAMKQAVAKGPKGVLRDEFQRVLRDIRAGKARAEALLNMAERLNEPGATHFTTAVIQAESMGMNLGPVLRAQADQRRAERFQRAERAAMEAPVKLLFPLIAFIFPCTFIVLFFPIVMKFMNAGL</sequence>
<reference evidence="8" key="1">
    <citation type="submission" date="2016-10" db="EMBL/GenBank/DDBJ databases">
        <title>Sequence of Gallionella enrichment culture.</title>
        <authorList>
            <person name="Poehlein A."/>
            <person name="Muehling M."/>
            <person name="Daniel R."/>
        </authorList>
    </citation>
    <scope>NUCLEOTIDE SEQUENCE</scope>
</reference>
<name>A0A1J5SAD9_9ZZZZ</name>
<evidence type="ECO:0000256" key="3">
    <source>
        <dbReference type="ARBA" id="ARBA00022692"/>
    </source>
</evidence>
<keyword evidence="2" id="KW-1003">Cell membrane</keyword>
<feature type="domain" description="Type II secretion system protein GspF" evidence="7">
    <location>
        <begin position="172"/>
        <end position="297"/>
    </location>
</feature>